<dbReference type="PROSITE" id="PS00092">
    <property type="entry name" value="N6_MTASE"/>
    <property type="match status" value="1"/>
</dbReference>
<dbReference type="InterPro" id="IPR007848">
    <property type="entry name" value="Small_mtfrase_dom"/>
</dbReference>
<dbReference type="InterPro" id="IPR022882">
    <property type="entry name" value="tRNA_adenine-N6_MeTrfase"/>
</dbReference>
<comment type="subcellular location">
    <subcellularLocation>
        <location evidence="6">Cytoplasm</location>
    </subcellularLocation>
</comment>
<dbReference type="GO" id="GO:0008033">
    <property type="term" value="P:tRNA processing"/>
    <property type="evidence" value="ECO:0007669"/>
    <property type="project" value="UniProtKB-UniRule"/>
</dbReference>
<dbReference type="InterPro" id="IPR029063">
    <property type="entry name" value="SAM-dependent_MTases_sf"/>
</dbReference>
<name>A0A2S9WVJ9_9FLAO</name>
<dbReference type="CDD" id="cd02440">
    <property type="entry name" value="AdoMet_MTases"/>
    <property type="match status" value="1"/>
</dbReference>
<dbReference type="RefSeq" id="WP_105983215.1">
    <property type="nucleotide sequence ID" value="NZ_MQUC01000003.1"/>
</dbReference>
<dbReference type="Proteomes" id="UP000239532">
    <property type="component" value="Unassembled WGS sequence"/>
</dbReference>
<dbReference type="SUPFAM" id="SSF53335">
    <property type="entry name" value="S-adenosyl-L-methionine-dependent methyltransferases"/>
    <property type="match status" value="1"/>
</dbReference>
<keyword evidence="4 6" id="KW-0949">S-adenosyl-L-methionine</keyword>
<gene>
    <name evidence="8" type="ORF">BST86_10505</name>
</gene>
<keyword evidence="2 6" id="KW-0489">Methyltransferase</keyword>
<organism evidence="8 9">
    <name type="scientific">Nonlabens agnitus</name>
    <dbReference type="NCBI Taxonomy" id="870484"/>
    <lineage>
        <taxon>Bacteria</taxon>
        <taxon>Pseudomonadati</taxon>
        <taxon>Bacteroidota</taxon>
        <taxon>Flavobacteriia</taxon>
        <taxon>Flavobacteriales</taxon>
        <taxon>Flavobacteriaceae</taxon>
        <taxon>Nonlabens</taxon>
    </lineage>
</organism>
<evidence type="ECO:0000313" key="8">
    <source>
        <dbReference type="EMBL" id="PRP67493.1"/>
    </source>
</evidence>
<dbReference type="InterPro" id="IPR002052">
    <property type="entry name" value="DNA_methylase_N6_adenine_CS"/>
</dbReference>
<evidence type="ECO:0000256" key="1">
    <source>
        <dbReference type="ARBA" id="ARBA00022490"/>
    </source>
</evidence>
<comment type="catalytic activity">
    <reaction evidence="6">
        <text>adenosine(37) in tRNA1(Val) + S-adenosyl-L-methionine = N(6)-methyladenosine(37) in tRNA1(Val) + S-adenosyl-L-homocysteine + H(+)</text>
        <dbReference type="Rhea" id="RHEA:43160"/>
        <dbReference type="Rhea" id="RHEA-COMP:10369"/>
        <dbReference type="Rhea" id="RHEA-COMP:10370"/>
        <dbReference type="ChEBI" id="CHEBI:15378"/>
        <dbReference type="ChEBI" id="CHEBI:57856"/>
        <dbReference type="ChEBI" id="CHEBI:59789"/>
        <dbReference type="ChEBI" id="CHEBI:74411"/>
        <dbReference type="ChEBI" id="CHEBI:74449"/>
        <dbReference type="EC" id="2.1.1.223"/>
    </reaction>
</comment>
<evidence type="ECO:0000259" key="7">
    <source>
        <dbReference type="Pfam" id="PF05175"/>
    </source>
</evidence>
<keyword evidence="5 6" id="KW-0819">tRNA processing</keyword>
<keyword evidence="3 6" id="KW-0808">Transferase</keyword>
<dbReference type="InterPro" id="IPR050210">
    <property type="entry name" value="tRNA_Adenine-N(6)_MTase"/>
</dbReference>
<proteinExistence type="inferred from homology"/>
<evidence type="ECO:0000313" key="9">
    <source>
        <dbReference type="Proteomes" id="UP000239532"/>
    </source>
</evidence>
<feature type="domain" description="Methyltransferase small" evidence="7">
    <location>
        <begin position="39"/>
        <end position="128"/>
    </location>
</feature>
<keyword evidence="9" id="KW-1185">Reference proteome</keyword>
<comment type="caution">
    <text evidence="8">The sequence shown here is derived from an EMBL/GenBank/DDBJ whole genome shotgun (WGS) entry which is preliminary data.</text>
</comment>
<dbReference type="GO" id="GO:0032259">
    <property type="term" value="P:methylation"/>
    <property type="evidence" value="ECO:0007669"/>
    <property type="project" value="UniProtKB-KW"/>
</dbReference>
<dbReference type="GO" id="GO:0005737">
    <property type="term" value="C:cytoplasm"/>
    <property type="evidence" value="ECO:0007669"/>
    <property type="project" value="UniProtKB-SubCell"/>
</dbReference>
<dbReference type="PANTHER" id="PTHR47739:SF1">
    <property type="entry name" value="TRNA1(VAL) (ADENINE(37)-N6)-METHYLTRANSFERASE"/>
    <property type="match status" value="1"/>
</dbReference>
<evidence type="ECO:0000256" key="5">
    <source>
        <dbReference type="ARBA" id="ARBA00022694"/>
    </source>
</evidence>
<reference evidence="8 9" key="1">
    <citation type="submission" date="2016-11" db="EMBL/GenBank/DDBJ databases">
        <title>Trade-off between light-utilization and light-protection in marine flavobacteria.</title>
        <authorList>
            <person name="Kumagai Y."/>
        </authorList>
    </citation>
    <scope>NUCLEOTIDE SEQUENCE [LARGE SCALE GENOMIC DNA]</scope>
    <source>
        <strain evidence="8 9">JCM 17109</strain>
    </source>
</reference>
<evidence type="ECO:0000256" key="3">
    <source>
        <dbReference type="ARBA" id="ARBA00022679"/>
    </source>
</evidence>
<protein>
    <recommendedName>
        <fullName evidence="6">tRNA1(Val) (adenine(37)-N6)-methyltransferase</fullName>
        <ecNumber evidence="6">2.1.1.223</ecNumber>
    </recommendedName>
    <alternativeName>
        <fullName evidence="6">tRNA m6A37 methyltransferase</fullName>
    </alternativeName>
</protein>
<evidence type="ECO:0000256" key="4">
    <source>
        <dbReference type="ARBA" id="ARBA00022691"/>
    </source>
</evidence>
<dbReference type="PANTHER" id="PTHR47739">
    <property type="entry name" value="TRNA1(VAL) (ADENINE(37)-N6)-METHYLTRANSFERASE"/>
    <property type="match status" value="1"/>
</dbReference>
<dbReference type="Pfam" id="PF05175">
    <property type="entry name" value="MTS"/>
    <property type="match status" value="1"/>
</dbReference>
<evidence type="ECO:0000256" key="6">
    <source>
        <dbReference type="HAMAP-Rule" id="MF_01872"/>
    </source>
</evidence>
<keyword evidence="1 6" id="KW-0963">Cytoplasm</keyword>
<dbReference type="AlphaFoldDB" id="A0A2S9WVJ9"/>
<dbReference type="GO" id="GO:0016430">
    <property type="term" value="F:tRNA (adenine-N6)-methyltransferase activity"/>
    <property type="evidence" value="ECO:0007669"/>
    <property type="project" value="UniProtKB-UniRule"/>
</dbReference>
<evidence type="ECO:0000256" key="2">
    <source>
        <dbReference type="ARBA" id="ARBA00022603"/>
    </source>
</evidence>
<comment type="function">
    <text evidence="6">Specifically methylates the adenine in position 37 of tRNA(1)(Val) (anticodon cmo5UAC).</text>
</comment>
<dbReference type="Gene3D" id="3.40.50.150">
    <property type="entry name" value="Vaccinia Virus protein VP39"/>
    <property type="match status" value="1"/>
</dbReference>
<accession>A0A2S9WVJ9</accession>
<dbReference type="HAMAP" id="MF_01872">
    <property type="entry name" value="tRNA_methyltr_YfiC"/>
    <property type="match status" value="1"/>
</dbReference>
<sequence>MSVFKFKQFEVAQDQCAQKIGTDAVLLGAWADPKEQPFSVLDVGTGTGVIALMMAQRFSSSQVDAIEIDDAAFEQATFNFENSPYGDRLFCYHASFQEFYQEVEERYALIISNPPFFDGNLERDDQIVDQKRQQARFDDALPFDELVYGVYQLLENDGTFACIIPSDREQAFLKITDHFQLVPVRKTYVKGTADAPVKRVLMEFRFRESEKTTSNLPTVISHLIIEKSRHYYTDDYVNLTKDFYLKM</sequence>
<dbReference type="OrthoDB" id="5383291at2"/>
<dbReference type="EMBL" id="MQUC01000003">
    <property type="protein sequence ID" value="PRP67493.1"/>
    <property type="molecule type" value="Genomic_DNA"/>
</dbReference>
<dbReference type="GO" id="GO:0003676">
    <property type="term" value="F:nucleic acid binding"/>
    <property type="evidence" value="ECO:0007669"/>
    <property type="project" value="InterPro"/>
</dbReference>
<dbReference type="EC" id="2.1.1.223" evidence="6"/>
<comment type="similarity">
    <text evidence="6">Belongs to the methyltransferase superfamily. tRNA (adenine-N(6)-)-methyltransferase family.</text>
</comment>